<keyword evidence="1" id="KW-0812">Transmembrane</keyword>
<accession>A0A2T5PFP2</accession>
<dbReference type="AlphaFoldDB" id="A0A2T5PFP2"/>
<keyword evidence="3" id="KW-1185">Reference proteome</keyword>
<feature type="transmembrane region" description="Helical" evidence="1">
    <location>
        <begin position="115"/>
        <end position="134"/>
    </location>
</feature>
<name>A0A2T5PFP2_9PSED</name>
<protein>
    <submittedName>
        <fullName evidence="2">NAD synthetase</fullName>
    </submittedName>
</protein>
<keyword evidence="1" id="KW-0472">Membrane</keyword>
<sequence>MPSHRMAREQLERRLDLPKLFAAIDADPGIVGAGVVYIDERFNVFVLREFQPICSIVPKKVILREAPRYTAPAQYAEQIKNSPRESRVVGEAVGTTLACAGAVIGWFVVLSGTVAVPFSAGASAAVTVIAYSAATASTAQCLIGGTRTVMEVRDPSFNDRLDSEEWYQTTMTILDGVSLAGVGASALTTARLINMTRATTGKGTRDVLRGLSRQERRKLTDELLRLQHPTLSTQLVRLRQLAGELPKRISNTEIRQATLHQIRDSLGATLGFAGSAYSGNVKSIAVGLYEEIE</sequence>
<comment type="caution">
    <text evidence="2">The sequence shown here is derived from an EMBL/GenBank/DDBJ whole genome shotgun (WGS) entry which is preliminary data.</text>
</comment>
<evidence type="ECO:0000313" key="2">
    <source>
        <dbReference type="EMBL" id="PTU76532.1"/>
    </source>
</evidence>
<evidence type="ECO:0000313" key="3">
    <source>
        <dbReference type="Proteomes" id="UP000244064"/>
    </source>
</evidence>
<gene>
    <name evidence="2" type="ORF">DBO85_02040</name>
</gene>
<dbReference type="Proteomes" id="UP000244064">
    <property type="component" value="Unassembled WGS sequence"/>
</dbReference>
<dbReference type="RefSeq" id="WP_108104962.1">
    <property type="nucleotide sequence ID" value="NZ_QASN01000002.1"/>
</dbReference>
<feature type="transmembrane region" description="Helical" evidence="1">
    <location>
        <begin position="88"/>
        <end position="109"/>
    </location>
</feature>
<evidence type="ECO:0000256" key="1">
    <source>
        <dbReference type="SAM" id="Phobius"/>
    </source>
</evidence>
<reference evidence="2 3" key="1">
    <citation type="submission" date="2018-04" db="EMBL/GenBank/DDBJ databases">
        <title>Pseudomonas sp. nov., isolated from mangrove soil.</title>
        <authorList>
            <person name="Chen C."/>
        </authorList>
    </citation>
    <scope>NUCLEOTIDE SEQUENCE [LARGE SCALE GENOMIC DNA]</scope>
    <source>
        <strain evidence="2 3">TC-11</strain>
    </source>
</reference>
<proteinExistence type="predicted"/>
<keyword evidence="1" id="KW-1133">Transmembrane helix</keyword>
<organism evidence="2 3">
    <name type="scientific">Pseudomonas mangrovi</name>
    <dbReference type="NCBI Taxonomy" id="2161748"/>
    <lineage>
        <taxon>Bacteria</taxon>
        <taxon>Pseudomonadati</taxon>
        <taxon>Pseudomonadota</taxon>
        <taxon>Gammaproteobacteria</taxon>
        <taxon>Pseudomonadales</taxon>
        <taxon>Pseudomonadaceae</taxon>
        <taxon>Pseudomonas</taxon>
    </lineage>
</organism>
<dbReference type="OrthoDB" id="6828104at2"/>
<dbReference type="EMBL" id="QASN01000002">
    <property type="protein sequence ID" value="PTU76532.1"/>
    <property type="molecule type" value="Genomic_DNA"/>
</dbReference>